<dbReference type="PRINTS" id="PR00081">
    <property type="entry name" value="GDHRDH"/>
</dbReference>
<dbReference type="InterPro" id="IPR036291">
    <property type="entry name" value="NAD(P)-bd_dom_sf"/>
</dbReference>
<dbReference type="OrthoDB" id="47007at2759"/>
<keyword evidence="6" id="KW-1185">Reference proteome</keyword>
<evidence type="ECO:0000256" key="1">
    <source>
        <dbReference type="ARBA" id="ARBA00006484"/>
    </source>
</evidence>
<name>A0A0D2BGJ7_9EURO</name>
<reference evidence="5 6" key="1">
    <citation type="submission" date="2015-01" db="EMBL/GenBank/DDBJ databases">
        <title>The Genome Sequence of Exophiala spinifera CBS89968.</title>
        <authorList>
            <consortium name="The Broad Institute Genomics Platform"/>
            <person name="Cuomo C."/>
            <person name="de Hoog S."/>
            <person name="Gorbushina A."/>
            <person name="Stielow B."/>
            <person name="Teixiera M."/>
            <person name="Abouelleil A."/>
            <person name="Chapman S.B."/>
            <person name="Priest M."/>
            <person name="Young S.K."/>
            <person name="Wortman J."/>
            <person name="Nusbaum C."/>
            <person name="Birren B."/>
        </authorList>
    </citation>
    <scope>NUCLEOTIDE SEQUENCE [LARGE SCALE GENOMIC DNA]</scope>
    <source>
        <strain evidence="5 6">CBS 89968</strain>
    </source>
</reference>
<evidence type="ECO:0000259" key="4">
    <source>
        <dbReference type="SMART" id="SM00822"/>
    </source>
</evidence>
<proteinExistence type="inferred from homology"/>
<dbReference type="VEuPathDB" id="FungiDB:PV08_04955"/>
<dbReference type="CDD" id="cd05233">
    <property type="entry name" value="SDR_c"/>
    <property type="match status" value="1"/>
</dbReference>
<dbReference type="SUPFAM" id="SSF51735">
    <property type="entry name" value="NAD(P)-binding Rossmann-fold domains"/>
    <property type="match status" value="1"/>
</dbReference>
<protein>
    <recommendedName>
        <fullName evidence="4">Ketoreductase domain-containing protein</fullName>
    </recommendedName>
</protein>
<dbReference type="GeneID" id="27332038"/>
<dbReference type="Pfam" id="PF00106">
    <property type="entry name" value="adh_short"/>
    <property type="match status" value="1"/>
</dbReference>
<accession>A0A0D2BGJ7</accession>
<dbReference type="Gene3D" id="3.40.50.720">
    <property type="entry name" value="NAD(P)-binding Rossmann-like Domain"/>
    <property type="match status" value="1"/>
</dbReference>
<dbReference type="PANTHER" id="PTHR42760:SF111">
    <property type="entry name" value="3-OXOACYL-(ACYL-CARRIER-PROTEIN) REDUCTASE (AFU_ORTHOLOGUE AFUA_1G10100)"/>
    <property type="match status" value="1"/>
</dbReference>
<sequence length="321" mass="34217">MAARIPARRTFSSTNMPKDVVYRPHEGKIGIVTGGSRGIGAAVARNLAAKGCSLLLVYTSDSSTEPTKALCEELSNEYGIVCTSVQADLSEPSRAAPHIVSTAKNNFSHPRTGAFQIDIIINNAGIAGNKLLNDPELGPIEETQFHKQYNVNVLAPLLLVQACQPYLPKDRSGRIVNVSSVSASLGCESQSIYAGTKAALEAMTRVWARELAENCTVNAINPGPVWGDMYSQAGEKFWKINQQYVDQAPLMNYKGGDAAIQSRAGGNPEEYDNIVLKGMGGKRPAFTDEIAGVIGMLCSEESGWTTGSVICANGGMKMSIA</sequence>
<dbReference type="HOGENOM" id="CLU_010194_1_3_1"/>
<dbReference type="Proteomes" id="UP000053328">
    <property type="component" value="Unassembled WGS sequence"/>
</dbReference>
<dbReference type="SMART" id="SM00822">
    <property type="entry name" value="PKS_KR"/>
    <property type="match status" value="1"/>
</dbReference>
<dbReference type="InterPro" id="IPR002347">
    <property type="entry name" value="SDR_fam"/>
</dbReference>
<dbReference type="PROSITE" id="PS00061">
    <property type="entry name" value="ADH_SHORT"/>
    <property type="match status" value="1"/>
</dbReference>
<dbReference type="EMBL" id="KN847494">
    <property type="protein sequence ID" value="KIW17760.1"/>
    <property type="molecule type" value="Genomic_DNA"/>
</dbReference>
<dbReference type="GO" id="GO:0016616">
    <property type="term" value="F:oxidoreductase activity, acting on the CH-OH group of donors, NAD or NADP as acceptor"/>
    <property type="evidence" value="ECO:0007669"/>
    <property type="project" value="TreeGrafter"/>
</dbReference>
<dbReference type="PANTHER" id="PTHR42760">
    <property type="entry name" value="SHORT-CHAIN DEHYDROGENASES/REDUCTASES FAMILY MEMBER"/>
    <property type="match status" value="1"/>
</dbReference>
<gene>
    <name evidence="5" type="ORF">PV08_04955</name>
</gene>
<keyword evidence="2" id="KW-0521">NADP</keyword>
<dbReference type="RefSeq" id="XP_016237976.1">
    <property type="nucleotide sequence ID" value="XM_016379299.1"/>
</dbReference>
<dbReference type="InterPro" id="IPR020904">
    <property type="entry name" value="Sc_DH/Rdtase_CS"/>
</dbReference>
<comment type="similarity">
    <text evidence="1 3">Belongs to the short-chain dehydrogenases/reductases (SDR) family.</text>
</comment>
<dbReference type="InterPro" id="IPR057326">
    <property type="entry name" value="KR_dom"/>
</dbReference>
<dbReference type="STRING" id="91928.A0A0D2BGJ7"/>
<evidence type="ECO:0000256" key="3">
    <source>
        <dbReference type="RuleBase" id="RU000363"/>
    </source>
</evidence>
<dbReference type="PRINTS" id="PR00080">
    <property type="entry name" value="SDRFAMILY"/>
</dbReference>
<dbReference type="GO" id="GO:0048038">
    <property type="term" value="F:quinone binding"/>
    <property type="evidence" value="ECO:0007669"/>
    <property type="project" value="TreeGrafter"/>
</dbReference>
<organism evidence="5 6">
    <name type="scientific">Exophiala spinifera</name>
    <dbReference type="NCBI Taxonomy" id="91928"/>
    <lineage>
        <taxon>Eukaryota</taxon>
        <taxon>Fungi</taxon>
        <taxon>Dikarya</taxon>
        <taxon>Ascomycota</taxon>
        <taxon>Pezizomycotina</taxon>
        <taxon>Eurotiomycetes</taxon>
        <taxon>Chaetothyriomycetidae</taxon>
        <taxon>Chaetothyriales</taxon>
        <taxon>Herpotrichiellaceae</taxon>
        <taxon>Exophiala</taxon>
    </lineage>
</organism>
<feature type="domain" description="Ketoreductase" evidence="4">
    <location>
        <begin position="28"/>
        <end position="229"/>
    </location>
</feature>
<evidence type="ECO:0000256" key="2">
    <source>
        <dbReference type="ARBA" id="ARBA00022857"/>
    </source>
</evidence>
<evidence type="ECO:0000313" key="6">
    <source>
        <dbReference type="Proteomes" id="UP000053328"/>
    </source>
</evidence>
<dbReference type="AlphaFoldDB" id="A0A0D2BGJ7"/>
<evidence type="ECO:0000313" key="5">
    <source>
        <dbReference type="EMBL" id="KIW17760.1"/>
    </source>
</evidence>
<dbReference type="GO" id="GO:0006633">
    <property type="term" value="P:fatty acid biosynthetic process"/>
    <property type="evidence" value="ECO:0007669"/>
    <property type="project" value="TreeGrafter"/>
</dbReference>